<dbReference type="RefSeq" id="XP_056771021.1">
    <property type="nucleotide sequence ID" value="XM_056906914.1"/>
</dbReference>
<gene>
    <name evidence="2" type="ORF">N7458_003531</name>
</gene>
<feature type="compositionally biased region" description="Basic and acidic residues" evidence="1">
    <location>
        <begin position="68"/>
        <end position="80"/>
    </location>
</feature>
<evidence type="ECO:0000256" key="1">
    <source>
        <dbReference type="SAM" id="MobiDB-lite"/>
    </source>
</evidence>
<evidence type="ECO:0000313" key="3">
    <source>
        <dbReference type="Proteomes" id="UP001213681"/>
    </source>
</evidence>
<proteinExistence type="predicted"/>
<accession>A0AAD6G6X5</accession>
<evidence type="ECO:0000313" key="2">
    <source>
        <dbReference type="EMBL" id="KAJ5461979.1"/>
    </source>
</evidence>
<dbReference type="GeneID" id="81597157"/>
<reference evidence="2" key="2">
    <citation type="journal article" date="2023" name="IMA Fungus">
        <title>Comparative genomic study of the Penicillium genus elucidates a diverse pangenome and 15 lateral gene transfer events.</title>
        <authorList>
            <person name="Petersen C."/>
            <person name="Sorensen T."/>
            <person name="Nielsen M.R."/>
            <person name="Sondergaard T.E."/>
            <person name="Sorensen J.L."/>
            <person name="Fitzpatrick D.A."/>
            <person name="Frisvad J.C."/>
            <person name="Nielsen K.L."/>
        </authorList>
    </citation>
    <scope>NUCLEOTIDE SEQUENCE</scope>
    <source>
        <strain evidence="2">IBT 16125</strain>
    </source>
</reference>
<comment type="caution">
    <text evidence="2">The sequence shown here is derived from an EMBL/GenBank/DDBJ whole genome shotgun (WGS) entry which is preliminary data.</text>
</comment>
<name>A0AAD6G6X5_9EURO</name>
<organism evidence="2 3">
    <name type="scientific">Penicillium daleae</name>
    <dbReference type="NCBI Taxonomy" id="63821"/>
    <lineage>
        <taxon>Eukaryota</taxon>
        <taxon>Fungi</taxon>
        <taxon>Dikarya</taxon>
        <taxon>Ascomycota</taxon>
        <taxon>Pezizomycotina</taxon>
        <taxon>Eurotiomycetes</taxon>
        <taxon>Eurotiomycetidae</taxon>
        <taxon>Eurotiales</taxon>
        <taxon>Aspergillaceae</taxon>
        <taxon>Penicillium</taxon>
    </lineage>
</organism>
<feature type="compositionally biased region" description="Low complexity" evidence="1">
    <location>
        <begin position="20"/>
        <end position="33"/>
    </location>
</feature>
<protein>
    <submittedName>
        <fullName evidence="2">Uncharacterized protein</fullName>
    </submittedName>
</protein>
<dbReference type="EMBL" id="JAPVEA010000002">
    <property type="protein sequence ID" value="KAJ5461979.1"/>
    <property type="molecule type" value="Genomic_DNA"/>
</dbReference>
<sequence length="87" mass="8783">MVRGAEYDNGVPQSDNAIEAGATKAHGTGATDAPIERVNKVAPMPEETGSQREVYSGAGSAGSNSGKGGHEPKTLGENKGRGAKGMK</sequence>
<reference evidence="2" key="1">
    <citation type="submission" date="2022-12" db="EMBL/GenBank/DDBJ databases">
        <authorList>
            <person name="Petersen C."/>
        </authorList>
    </citation>
    <scope>NUCLEOTIDE SEQUENCE</scope>
    <source>
        <strain evidence="2">IBT 16125</strain>
    </source>
</reference>
<keyword evidence="3" id="KW-1185">Reference proteome</keyword>
<dbReference type="Proteomes" id="UP001213681">
    <property type="component" value="Unassembled WGS sequence"/>
</dbReference>
<dbReference type="AlphaFoldDB" id="A0AAD6G6X5"/>
<feature type="region of interest" description="Disordered" evidence="1">
    <location>
        <begin position="1"/>
        <end position="87"/>
    </location>
</feature>